<evidence type="ECO:0000256" key="4">
    <source>
        <dbReference type="ARBA" id="ARBA00022490"/>
    </source>
</evidence>
<comment type="caution">
    <text evidence="13">The sequence shown here is derived from an EMBL/GenBank/DDBJ whole genome shotgun (WGS) entry which is preliminary data.</text>
</comment>
<evidence type="ECO:0000256" key="7">
    <source>
        <dbReference type="ARBA" id="ARBA00022933"/>
    </source>
</evidence>
<feature type="transmembrane region" description="Helical" evidence="12">
    <location>
        <begin position="28"/>
        <end position="50"/>
    </location>
</feature>
<evidence type="ECO:0000313" key="13">
    <source>
        <dbReference type="EMBL" id="KAJ8252354.1"/>
    </source>
</evidence>
<accession>A0A9Q1CYQ0</accession>
<evidence type="ECO:0008006" key="15">
    <source>
        <dbReference type="Google" id="ProtNLM"/>
    </source>
</evidence>
<comment type="similarity">
    <text evidence="3">Belongs to the selenoprotein S family.</text>
</comment>
<dbReference type="AlphaFoldDB" id="A0A9Q1CYQ0"/>
<evidence type="ECO:0000256" key="11">
    <source>
        <dbReference type="SAM" id="MobiDB-lite"/>
    </source>
</evidence>
<dbReference type="GO" id="GO:0036513">
    <property type="term" value="C:Derlin-1 retrotranslocation complex"/>
    <property type="evidence" value="ECO:0007669"/>
    <property type="project" value="TreeGrafter"/>
</dbReference>
<dbReference type="Proteomes" id="UP001152803">
    <property type="component" value="Unassembled WGS sequence"/>
</dbReference>
<evidence type="ECO:0000256" key="6">
    <source>
        <dbReference type="ARBA" id="ARBA00022824"/>
    </source>
</evidence>
<dbReference type="EMBL" id="JAFJMO010000017">
    <property type="protein sequence ID" value="KAJ8252354.1"/>
    <property type="molecule type" value="Genomic_DNA"/>
</dbReference>
<keyword evidence="5 12" id="KW-0812">Transmembrane</keyword>
<reference evidence="13" key="1">
    <citation type="journal article" date="2023" name="Science">
        <title>Genome structures resolve the early diversification of teleost fishes.</title>
        <authorList>
            <person name="Parey E."/>
            <person name="Louis A."/>
            <person name="Montfort J."/>
            <person name="Bouchez O."/>
            <person name="Roques C."/>
            <person name="Iampietro C."/>
            <person name="Lluch J."/>
            <person name="Castinel A."/>
            <person name="Donnadieu C."/>
            <person name="Desvignes T."/>
            <person name="Floi Bucao C."/>
            <person name="Jouanno E."/>
            <person name="Wen M."/>
            <person name="Mejri S."/>
            <person name="Dirks R."/>
            <person name="Jansen H."/>
            <person name="Henkel C."/>
            <person name="Chen W.J."/>
            <person name="Zahm M."/>
            <person name="Cabau C."/>
            <person name="Klopp C."/>
            <person name="Thompson A.W."/>
            <person name="Robinson-Rechavi M."/>
            <person name="Braasch I."/>
            <person name="Lecointre G."/>
            <person name="Bobe J."/>
            <person name="Postlethwait J.H."/>
            <person name="Berthelot C."/>
            <person name="Roest Crollius H."/>
            <person name="Guiguen Y."/>
        </authorList>
    </citation>
    <scope>NUCLEOTIDE SEQUENCE</scope>
    <source>
        <strain evidence="13">Concon-B</strain>
    </source>
</reference>
<evidence type="ECO:0000256" key="8">
    <source>
        <dbReference type="ARBA" id="ARBA00022989"/>
    </source>
</evidence>
<keyword evidence="10" id="KW-0175">Coiled coil</keyword>
<sequence length="185" mass="20537">MEADEGTTEIKTETTLENQDLSFLHQYVGVYVADYGWILLLLCMGVYLLIEHLSKRISRHEAQSSSLADEDTLAVVRRQEALEASRRRMQEALDAKAVEFKEKQQEMEEEKRNQKLEMWDSMQQGKSYKGNAKSLGSTGEASTSTMVKPKSNKKPLRSSGYNPLTGEGGGACAFRPGRRGPSGGG</sequence>
<feature type="compositionally biased region" description="Polar residues" evidence="11">
    <location>
        <begin position="134"/>
        <end position="146"/>
    </location>
</feature>
<evidence type="ECO:0000256" key="12">
    <source>
        <dbReference type="SAM" id="Phobius"/>
    </source>
</evidence>
<dbReference type="InterPro" id="IPR009703">
    <property type="entry name" value="Selenoprotein_S"/>
</dbReference>
<dbReference type="OrthoDB" id="75792at2759"/>
<keyword evidence="14" id="KW-1185">Reference proteome</keyword>
<evidence type="ECO:0000256" key="3">
    <source>
        <dbReference type="ARBA" id="ARBA00011034"/>
    </source>
</evidence>
<evidence type="ECO:0000256" key="1">
    <source>
        <dbReference type="ARBA" id="ARBA00004389"/>
    </source>
</evidence>
<keyword evidence="4" id="KW-0963">Cytoplasm</keyword>
<organism evidence="13 14">
    <name type="scientific">Conger conger</name>
    <name type="common">Conger eel</name>
    <name type="synonym">Muraena conger</name>
    <dbReference type="NCBI Taxonomy" id="82655"/>
    <lineage>
        <taxon>Eukaryota</taxon>
        <taxon>Metazoa</taxon>
        <taxon>Chordata</taxon>
        <taxon>Craniata</taxon>
        <taxon>Vertebrata</taxon>
        <taxon>Euteleostomi</taxon>
        <taxon>Actinopterygii</taxon>
        <taxon>Neopterygii</taxon>
        <taxon>Teleostei</taxon>
        <taxon>Anguilliformes</taxon>
        <taxon>Congridae</taxon>
        <taxon>Conger</taxon>
    </lineage>
</organism>
<dbReference type="PANTHER" id="PTHR28621">
    <property type="entry name" value="SELENOPROTEIN S"/>
    <property type="match status" value="1"/>
</dbReference>
<keyword evidence="6" id="KW-0256">Endoplasmic reticulum</keyword>
<gene>
    <name evidence="13" type="ORF">COCON_G00216660</name>
</gene>
<evidence type="ECO:0000256" key="9">
    <source>
        <dbReference type="ARBA" id="ARBA00023136"/>
    </source>
</evidence>
<keyword evidence="9 12" id="KW-0472">Membrane</keyword>
<feature type="region of interest" description="Disordered" evidence="11">
    <location>
        <begin position="126"/>
        <end position="185"/>
    </location>
</feature>
<protein>
    <recommendedName>
        <fullName evidence="15">Selenoprotein S</fullName>
    </recommendedName>
</protein>
<proteinExistence type="inferred from homology"/>
<evidence type="ECO:0000256" key="10">
    <source>
        <dbReference type="SAM" id="Coils"/>
    </source>
</evidence>
<dbReference type="GO" id="GO:0030970">
    <property type="term" value="P:retrograde protein transport, ER to cytosol"/>
    <property type="evidence" value="ECO:0007669"/>
    <property type="project" value="TreeGrafter"/>
</dbReference>
<keyword evidence="7" id="KW-0712">Selenocysteine</keyword>
<evidence type="ECO:0000256" key="2">
    <source>
        <dbReference type="ARBA" id="ARBA00004496"/>
    </source>
</evidence>
<dbReference type="PANTHER" id="PTHR28621:SF1">
    <property type="entry name" value="SELENOPROTEIN S"/>
    <property type="match status" value="1"/>
</dbReference>
<dbReference type="Pfam" id="PF06936">
    <property type="entry name" value="Selenoprotein_S"/>
    <property type="match status" value="1"/>
</dbReference>
<feature type="coiled-coil region" evidence="10">
    <location>
        <begin position="50"/>
        <end position="117"/>
    </location>
</feature>
<dbReference type="GO" id="GO:0036502">
    <property type="term" value="C:Derlin-1-VIMP complex"/>
    <property type="evidence" value="ECO:0007669"/>
    <property type="project" value="TreeGrafter"/>
</dbReference>
<dbReference type="Gene3D" id="6.10.250.2950">
    <property type="match status" value="1"/>
</dbReference>
<dbReference type="GO" id="GO:0030968">
    <property type="term" value="P:endoplasmic reticulum unfolded protein response"/>
    <property type="evidence" value="ECO:0007669"/>
    <property type="project" value="TreeGrafter"/>
</dbReference>
<evidence type="ECO:0000313" key="14">
    <source>
        <dbReference type="Proteomes" id="UP001152803"/>
    </source>
</evidence>
<comment type="subcellular location">
    <subcellularLocation>
        <location evidence="2">Cytoplasm</location>
    </subcellularLocation>
    <subcellularLocation>
        <location evidence="1">Endoplasmic reticulum membrane</location>
        <topology evidence="1">Single-pass membrane protein</topology>
    </subcellularLocation>
</comment>
<name>A0A9Q1CYQ0_CONCO</name>
<evidence type="ECO:0000256" key="5">
    <source>
        <dbReference type="ARBA" id="ARBA00022692"/>
    </source>
</evidence>
<keyword evidence="8 12" id="KW-1133">Transmembrane helix</keyword>